<gene>
    <name evidence="2" type="ORF">VV02_08540</name>
</gene>
<accession>A0A0K1JH24</accession>
<proteinExistence type="predicted"/>
<feature type="chain" id="PRO_5039602784" evidence="1">
    <location>
        <begin position="24"/>
        <end position="67"/>
    </location>
</feature>
<dbReference type="AlphaFoldDB" id="A0A0K1JH24"/>
<keyword evidence="3" id="KW-1185">Reference proteome</keyword>
<reference evidence="2 3" key="1">
    <citation type="submission" date="2015-03" db="EMBL/GenBank/DDBJ databases">
        <title>Luteipulveratus halotolerans sp. nov., a novel actinobacterium (Dermacoccaceae) from Sarawak, Malaysia.</title>
        <authorList>
            <person name="Juboi H."/>
            <person name="Basik A."/>
            <person name="Shamsul S.S."/>
            <person name="Arnold P."/>
            <person name="Schmitt E.K."/>
            <person name="Sanglier J.-J."/>
            <person name="Yeo T."/>
        </authorList>
    </citation>
    <scope>NUCLEOTIDE SEQUENCE [LARGE SCALE GENOMIC DNA]</scope>
    <source>
        <strain evidence="2 3">MN07-A0370</strain>
    </source>
</reference>
<dbReference type="EMBL" id="CP011112">
    <property type="protein sequence ID" value="AKU15890.1"/>
    <property type="molecule type" value="Genomic_DNA"/>
</dbReference>
<name>A0A0K1JH24_9MICO</name>
<evidence type="ECO:0000313" key="2">
    <source>
        <dbReference type="EMBL" id="AKU15890.1"/>
    </source>
</evidence>
<evidence type="ECO:0000313" key="3">
    <source>
        <dbReference type="Proteomes" id="UP000066480"/>
    </source>
</evidence>
<feature type="signal peptide" evidence="1">
    <location>
        <begin position="1"/>
        <end position="23"/>
    </location>
</feature>
<dbReference type="KEGG" id="lmoi:VV02_08540"/>
<protein>
    <submittedName>
        <fullName evidence="2">Uncharacterized protein</fullName>
    </submittedName>
</protein>
<sequence>MKKKIIGVLAVATVPLGIGLAAAESASAAASYVYAGSCGSGCFKYSNGSSNYYTDTWRGLTFNTVAQ</sequence>
<organism evidence="2 3">
    <name type="scientific">Luteipulveratus mongoliensis</name>
    <dbReference type="NCBI Taxonomy" id="571913"/>
    <lineage>
        <taxon>Bacteria</taxon>
        <taxon>Bacillati</taxon>
        <taxon>Actinomycetota</taxon>
        <taxon>Actinomycetes</taxon>
        <taxon>Micrococcales</taxon>
        <taxon>Dermacoccaceae</taxon>
        <taxon>Luteipulveratus</taxon>
    </lineage>
</organism>
<dbReference type="Proteomes" id="UP000066480">
    <property type="component" value="Chromosome"/>
</dbReference>
<dbReference type="RefSeq" id="WP_052590968.1">
    <property type="nucleotide sequence ID" value="NZ_CP011112.1"/>
</dbReference>
<evidence type="ECO:0000256" key="1">
    <source>
        <dbReference type="SAM" id="SignalP"/>
    </source>
</evidence>
<keyword evidence="1" id="KW-0732">Signal</keyword>